<reference evidence="3" key="1">
    <citation type="submission" date="2021-04" db="EMBL/GenBank/DDBJ databases">
        <title>Genome based classification of Actinospica acidithermotolerans sp. nov., an actinobacterium isolated from an Indonesian hot spring.</title>
        <authorList>
            <person name="Kusuma A.B."/>
            <person name="Putra K.E."/>
            <person name="Nafisah S."/>
            <person name="Loh J."/>
            <person name="Nouioui I."/>
            <person name="Goodfellow M."/>
        </authorList>
    </citation>
    <scope>NUCLEOTIDE SEQUENCE</scope>
    <source>
        <strain evidence="3">CSCA 57</strain>
    </source>
</reference>
<dbReference type="Proteomes" id="UP000675781">
    <property type="component" value="Unassembled WGS sequence"/>
</dbReference>
<feature type="transmembrane region" description="Helical" evidence="2">
    <location>
        <begin position="131"/>
        <end position="155"/>
    </location>
</feature>
<keyword evidence="2" id="KW-1133">Transmembrane helix</keyword>
<feature type="transmembrane region" description="Helical" evidence="2">
    <location>
        <begin position="27"/>
        <end position="45"/>
    </location>
</feature>
<evidence type="ECO:0000313" key="4">
    <source>
        <dbReference type="Proteomes" id="UP000675781"/>
    </source>
</evidence>
<proteinExistence type="predicted"/>
<evidence type="ECO:0000256" key="2">
    <source>
        <dbReference type="SAM" id="Phobius"/>
    </source>
</evidence>
<dbReference type="EMBL" id="JAGSOG010000167">
    <property type="protein sequence ID" value="MBR7836885.1"/>
    <property type="molecule type" value="Genomic_DNA"/>
</dbReference>
<dbReference type="AlphaFoldDB" id="A0A941ER22"/>
<evidence type="ECO:0000313" key="3">
    <source>
        <dbReference type="EMBL" id="MBR7836885.1"/>
    </source>
</evidence>
<feature type="transmembrane region" description="Helical" evidence="2">
    <location>
        <begin position="57"/>
        <end position="75"/>
    </location>
</feature>
<keyword evidence="2" id="KW-0812">Transmembrane</keyword>
<dbReference type="RefSeq" id="WP_212531355.1">
    <property type="nucleotide sequence ID" value="NZ_JAGSOG010000167.1"/>
</dbReference>
<comment type="caution">
    <text evidence="3">The sequence shown here is derived from an EMBL/GenBank/DDBJ whole genome shotgun (WGS) entry which is preliminary data.</text>
</comment>
<organism evidence="3 4">
    <name type="scientific">Actinospica durhamensis</name>
    <dbReference type="NCBI Taxonomy" id="1508375"/>
    <lineage>
        <taxon>Bacteria</taxon>
        <taxon>Bacillati</taxon>
        <taxon>Actinomycetota</taxon>
        <taxon>Actinomycetes</taxon>
        <taxon>Catenulisporales</taxon>
        <taxon>Actinospicaceae</taxon>
        <taxon>Actinospica</taxon>
    </lineage>
</organism>
<keyword evidence="2" id="KW-0472">Membrane</keyword>
<sequence>MTTSDWILDLTLILVVLRQIRESRIDLIFLVVPFAITGFVASKYLDPIPTAGNDLLLILAFAALGAVLGVAGGLATRVRIAQGRAFVRAGFVAASLWVLSMGGRLGFVLWTEHGGDRSLGSFSAHHHITSGQAWVSALILMVLAEVVTRIGTILIRAQLAKGAARAADSAGTGRTVAAHPSLGTADRHTHAGL</sequence>
<feature type="region of interest" description="Disordered" evidence="1">
    <location>
        <begin position="171"/>
        <end position="193"/>
    </location>
</feature>
<feature type="transmembrane region" description="Helical" evidence="2">
    <location>
        <begin position="87"/>
        <end position="111"/>
    </location>
</feature>
<keyword evidence="4" id="KW-1185">Reference proteome</keyword>
<name>A0A941ER22_9ACTN</name>
<evidence type="ECO:0008006" key="5">
    <source>
        <dbReference type="Google" id="ProtNLM"/>
    </source>
</evidence>
<gene>
    <name evidence="3" type="ORF">KDL01_26645</name>
</gene>
<protein>
    <recommendedName>
        <fullName evidence="5">DUF1453 domain-containing protein</fullName>
    </recommendedName>
</protein>
<evidence type="ECO:0000256" key="1">
    <source>
        <dbReference type="SAM" id="MobiDB-lite"/>
    </source>
</evidence>
<accession>A0A941ER22</accession>